<feature type="domain" description="NADPH-dependent FMN reductase-like" evidence="1">
    <location>
        <begin position="1"/>
        <end position="150"/>
    </location>
</feature>
<reference evidence="2" key="2">
    <citation type="submission" date="2021-04" db="EMBL/GenBank/DDBJ databases">
        <authorList>
            <person name="Gilroy R."/>
        </authorList>
    </citation>
    <scope>NUCLEOTIDE SEQUENCE</scope>
    <source>
        <strain evidence="2">ChiSxjej1B13-11762</strain>
    </source>
</reference>
<proteinExistence type="predicted"/>
<dbReference type="InterPro" id="IPR005025">
    <property type="entry name" value="FMN_Rdtase-like_dom"/>
</dbReference>
<dbReference type="GO" id="GO:0016491">
    <property type="term" value="F:oxidoreductase activity"/>
    <property type="evidence" value="ECO:0007669"/>
    <property type="project" value="InterPro"/>
</dbReference>
<organism evidence="2 3">
    <name type="scientific">Candidatus Dorea gallistercoris</name>
    <dbReference type="NCBI Taxonomy" id="2838542"/>
    <lineage>
        <taxon>Bacteria</taxon>
        <taxon>Bacillati</taxon>
        <taxon>Bacillota</taxon>
        <taxon>Clostridia</taxon>
        <taxon>Lachnospirales</taxon>
        <taxon>Lachnospiraceae</taxon>
        <taxon>Dorea</taxon>
    </lineage>
</organism>
<dbReference type="PANTHER" id="PTHR43741:SF4">
    <property type="entry name" value="FMN-DEPENDENT NADH:QUINONE OXIDOREDUCTASE"/>
    <property type="match status" value="1"/>
</dbReference>
<name>A0A9D1R8M8_9FIRM</name>
<sequence length="236" mass="27667">MKILMINGTMRKGKSYILGRMLIDRIAKEEDVVEELFLPRDMPEFCRGCALCIQQGEDRCPDYLIYLKRVTKLIDEADLLVFTTPVFVYHASGQMKALLDHYGYRWMVHRPEASMFKKQAVCVATAAGAGMRSAMKDISDSLRWWGVARIYKCGMAVPFSSWEEADQKLQDKVKEKLEKISSRICRDSKEVQPSLRTKLMFHIVRVFQKRKEKEDIDQKYWAERGWLGRKRPWKET</sequence>
<dbReference type="SUPFAM" id="SSF52218">
    <property type="entry name" value="Flavoproteins"/>
    <property type="match status" value="1"/>
</dbReference>
<protein>
    <submittedName>
        <fullName evidence="2">NAD(P)H-dependent oxidoreductase</fullName>
    </submittedName>
</protein>
<dbReference type="InterPro" id="IPR029039">
    <property type="entry name" value="Flavoprotein-like_sf"/>
</dbReference>
<dbReference type="AlphaFoldDB" id="A0A9D1R8M8"/>
<dbReference type="PANTHER" id="PTHR43741">
    <property type="entry name" value="FMN-DEPENDENT NADH-AZOREDUCTASE 1"/>
    <property type="match status" value="1"/>
</dbReference>
<accession>A0A9D1R8M8</accession>
<reference evidence="2" key="1">
    <citation type="journal article" date="2021" name="PeerJ">
        <title>Extensive microbial diversity within the chicken gut microbiome revealed by metagenomics and culture.</title>
        <authorList>
            <person name="Gilroy R."/>
            <person name="Ravi A."/>
            <person name="Getino M."/>
            <person name="Pursley I."/>
            <person name="Horton D.L."/>
            <person name="Alikhan N.F."/>
            <person name="Baker D."/>
            <person name="Gharbi K."/>
            <person name="Hall N."/>
            <person name="Watson M."/>
            <person name="Adriaenssens E.M."/>
            <person name="Foster-Nyarko E."/>
            <person name="Jarju S."/>
            <person name="Secka A."/>
            <person name="Antonio M."/>
            <person name="Oren A."/>
            <person name="Chaudhuri R.R."/>
            <person name="La Ragione R."/>
            <person name="Hildebrand F."/>
            <person name="Pallen M.J."/>
        </authorList>
    </citation>
    <scope>NUCLEOTIDE SEQUENCE</scope>
    <source>
        <strain evidence="2">ChiSxjej1B13-11762</strain>
    </source>
</reference>
<dbReference type="EMBL" id="DXGF01000033">
    <property type="protein sequence ID" value="HIW83072.1"/>
    <property type="molecule type" value="Genomic_DNA"/>
</dbReference>
<evidence type="ECO:0000313" key="2">
    <source>
        <dbReference type="EMBL" id="HIW83072.1"/>
    </source>
</evidence>
<dbReference type="InterPro" id="IPR050104">
    <property type="entry name" value="FMN-dep_NADH:Q_OxRdtase_AzoR1"/>
</dbReference>
<evidence type="ECO:0000313" key="3">
    <source>
        <dbReference type="Proteomes" id="UP000824263"/>
    </source>
</evidence>
<evidence type="ECO:0000259" key="1">
    <source>
        <dbReference type="Pfam" id="PF03358"/>
    </source>
</evidence>
<comment type="caution">
    <text evidence="2">The sequence shown here is derived from an EMBL/GenBank/DDBJ whole genome shotgun (WGS) entry which is preliminary data.</text>
</comment>
<dbReference type="Proteomes" id="UP000824263">
    <property type="component" value="Unassembled WGS sequence"/>
</dbReference>
<dbReference type="Gene3D" id="3.40.50.360">
    <property type="match status" value="1"/>
</dbReference>
<gene>
    <name evidence="2" type="ORF">H9873_01925</name>
</gene>
<dbReference type="Pfam" id="PF03358">
    <property type="entry name" value="FMN_red"/>
    <property type="match status" value="1"/>
</dbReference>